<dbReference type="InterPro" id="IPR006108">
    <property type="entry name" value="3HC_DH_C"/>
</dbReference>
<dbReference type="OrthoDB" id="5389341at2"/>
<dbReference type="SUPFAM" id="SSF52096">
    <property type="entry name" value="ClpP/crotonase"/>
    <property type="match status" value="1"/>
</dbReference>
<dbReference type="PANTHER" id="PTHR48075:SF7">
    <property type="entry name" value="3-HYDROXYACYL-COA DEHYDROGENASE-RELATED"/>
    <property type="match status" value="1"/>
</dbReference>
<dbReference type="eggNOG" id="COG1250">
    <property type="taxonomic scope" value="Bacteria"/>
</dbReference>
<dbReference type="HOGENOM" id="CLU_010448_0_0_7"/>
<dbReference type="KEGG" id="dbr:Deba_1863"/>
<dbReference type="SUPFAM" id="SSF48179">
    <property type="entry name" value="6-phosphogluconate dehydrogenase C-terminal domain-like"/>
    <property type="match status" value="2"/>
</dbReference>
<dbReference type="GO" id="GO:0070403">
    <property type="term" value="F:NAD+ binding"/>
    <property type="evidence" value="ECO:0007669"/>
    <property type="project" value="InterPro"/>
</dbReference>
<evidence type="ECO:0000256" key="2">
    <source>
        <dbReference type="ARBA" id="ARBA00022832"/>
    </source>
</evidence>
<keyword evidence="4" id="KW-0560">Oxidoreductase</keyword>
<keyword evidence="3" id="KW-0442">Lipid degradation</keyword>
<feature type="domain" description="3-hydroxyacyl-CoA dehydrogenase NAD binding" evidence="9">
    <location>
        <begin position="7"/>
        <end position="204"/>
    </location>
</feature>
<dbReference type="PANTHER" id="PTHR48075">
    <property type="entry name" value="3-HYDROXYACYL-COA DEHYDROGENASE FAMILY PROTEIN"/>
    <property type="match status" value="1"/>
</dbReference>
<evidence type="ECO:0000256" key="6">
    <source>
        <dbReference type="ARBA" id="ARBA00023098"/>
    </source>
</evidence>
<dbReference type="InterPro" id="IPR001753">
    <property type="entry name" value="Enoyl-CoA_hydra/iso"/>
</dbReference>
<evidence type="ECO:0000313" key="10">
    <source>
        <dbReference type="EMBL" id="ADK85228.1"/>
    </source>
</evidence>
<dbReference type="STRING" id="644282.Deba_1863"/>
<dbReference type="GO" id="GO:0003857">
    <property type="term" value="F:(3S)-3-hydroxyacyl-CoA dehydrogenase (NAD+) activity"/>
    <property type="evidence" value="ECO:0007669"/>
    <property type="project" value="UniProtKB-EC"/>
</dbReference>
<dbReference type="EMBL" id="CP002085">
    <property type="protein sequence ID" value="ADK85228.1"/>
    <property type="molecule type" value="Genomic_DNA"/>
</dbReference>
<evidence type="ECO:0000259" key="9">
    <source>
        <dbReference type="Pfam" id="PF02737"/>
    </source>
</evidence>
<protein>
    <submittedName>
        <fullName evidence="10">3-hydroxyacyl-CoA dehydrogenase NAD-binding protein</fullName>
    </submittedName>
</protein>
<feature type="domain" description="3-hydroxyacyl-CoA dehydrogenase C-terminal" evidence="8">
    <location>
        <begin position="208"/>
        <end position="307"/>
    </location>
</feature>
<comment type="catalytic activity">
    <reaction evidence="7">
        <text>a (3S)-3-hydroxyacyl-CoA + NAD(+) = a 3-oxoacyl-CoA + NADH + H(+)</text>
        <dbReference type="Rhea" id="RHEA:22432"/>
        <dbReference type="ChEBI" id="CHEBI:15378"/>
        <dbReference type="ChEBI" id="CHEBI:57318"/>
        <dbReference type="ChEBI" id="CHEBI:57540"/>
        <dbReference type="ChEBI" id="CHEBI:57945"/>
        <dbReference type="ChEBI" id="CHEBI:90726"/>
        <dbReference type="EC" id="1.1.1.35"/>
    </reaction>
</comment>
<evidence type="ECO:0000313" key="11">
    <source>
        <dbReference type="Proteomes" id="UP000009047"/>
    </source>
</evidence>
<sequence length="811" mass="89070">MSLEIKKVGVIGAGVMGATIAAHMASVGLPTVLLDIVPFKMPDELAKKGVKEDSKAFRNFFAAKGLEGVKKSKPASFYTPDDAELVSIGNLEDDFDKLADCDWIVEVVVELLNIKKDLLSRIDKVRKPGAIVTTNTSGISVAAMSAHLSEDFQKHFFGTHYFNPPRYMKLFEIIPGPKTDQAVLDDMAKFAEEKLGKGVVWAKDTPNFIANRVGIFAGNYINKLIDEMDLTFEEVDALTGPVIGHPKMASYKLSDLVGLDTSVHVADNVYEGAPNDERREIFTAPAWIKKMLEMGLLGNKTKAGFYKKAKDANGKKVTLVLDRKTMEYREPIKPQFESLDAAKKAGGLTEKMKTLYYGTDKAAEFNFKSQSEILLYAANRIPEIADDVVNIDNAMKWGFNWKLGPFETWDALGVEESAAKMKQAGYKIPAWVEEMLAGGNKTFYKKEIGKLLYYDLASKSYQDVPVSADIILLPSLKERNKVVASNSEATLIDLGDGVACLEFHSKMNALGDDMVSMIGQACDIVMEKFDGMVIANHGNAFSAGANIFFVLVGAMEKKFDQIEQGVKTLQDTLMKMKYLPKPVVAAPHAMALGGGCEICLHSDKVVGAAETYAGLVEVGVGLLPAGGGTKELLIRNTHERVFTVGKGGLVSKEIWLLPFVARAFQNIATAKVGTSFRDVQKAGIFRDSDVMVPNADYRIKKAKDMVLAMNLVGYEPPKPLNKIRVMGRDALAVFKYGLYNMNKSGYATPYDVVVGTEVARVLTGGDVLADTFVSEQHLLDLERESFVRLCGNKQTQDRMEHMLKTGKPLRN</sequence>
<evidence type="ECO:0000256" key="3">
    <source>
        <dbReference type="ARBA" id="ARBA00022963"/>
    </source>
</evidence>
<gene>
    <name evidence="10" type="ordered locus">Deba_1863</name>
</gene>
<dbReference type="Gene3D" id="3.40.50.720">
    <property type="entry name" value="NAD(P)-binding Rossmann-like Domain"/>
    <property type="match status" value="1"/>
</dbReference>
<evidence type="ECO:0000256" key="5">
    <source>
        <dbReference type="ARBA" id="ARBA00023027"/>
    </source>
</evidence>
<dbReference type="Pfam" id="PF00378">
    <property type="entry name" value="ECH_1"/>
    <property type="match status" value="1"/>
</dbReference>
<dbReference type="eggNOG" id="COG1024">
    <property type="taxonomic scope" value="Bacteria"/>
</dbReference>
<keyword evidence="2" id="KW-0276">Fatty acid metabolism</keyword>
<dbReference type="Proteomes" id="UP000009047">
    <property type="component" value="Chromosome"/>
</dbReference>
<dbReference type="Gene3D" id="3.90.226.10">
    <property type="entry name" value="2-enoyl-CoA Hydratase, Chain A, domain 1"/>
    <property type="match status" value="1"/>
</dbReference>
<dbReference type="CDD" id="cd06558">
    <property type="entry name" value="crotonase-like"/>
    <property type="match status" value="1"/>
</dbReference>
<dbReference type="RefSeq" id="WP_013258669.1">
    <property type="nucleotide sequence ID" value="NC_014365.1"/>
</dbReference>
<name>E1QI35_DESB2</name>
<dbReference type="UniPathway" id="UPA00659"/>
<keyword evidence="11" id="KW-1185">Reference proteome</keyword>
<dbReference type="GO" id="GO:0006635">
    <property type="term" value="P:fatty acid beta-oxidation"/>
    <property type="evidence" value="ECO:0007669"/>
    <property type="project" value="UniProtKB-UniPathway"/>
</dbReference>
<evidence type="ECO:0000256" key="1">
    <source>
        <dbReference type="ARBA" id="ARBA00005005"/>
    </source>
</evidence>
<evidence type="ECO:0000256" key="4">
    <source>
        <dbReference type="ARBA" id="ARBA00023002"/>
    </source>
</evidence>
<accession>E1QI35</accession>
<dbReference type="AlphaFoldDB" id="E1QI35"/>
<comment type="pathway">
    <text evidence="1">Lipid metabolism; fatty acid beta-oxidation.</text>
</comment>
<dbReference type="InterPro" id="IPR006176">
    <property type="entry name" value="3-OHacyl-CoA_DH_NAD-bd"/>
</dbReference>
<evidence type="ECO:0000256" key="7">
    <source>
        <dbReference type="ARBA" id="ARBA00049556"/>
    </source>
</evidence>
<reference evidence="10 11" key="1">
    <citation type="journal article" date="2010" name="Stand. Genomic Sci.">
        <title>Complete genome sequence of Desulfarculus baarsii type strain (2st14).</title>
        <authorList>
            <person name="Sun H."/>
            <person name="Spring S."/>
            <person name="Lapidus A."/>
            <person name="Davenport K."/>
            <person name="Del Rio T.G."/>
            <person name="Tice H."/>
            <person name="Nolan M."/>
            <person name="Copeland A."/>
            <person name="Cheng J.F."/>
            <person name="Lucas S."/>
            <person name="Tapia R."/>
            <person name="Goodwin L."/>
            <person name="Pitluck S."/>
            <person name="Ivanova N."/>
            <person name="Pagani I."/>
            <person name="Mavromatis K."/>
            <person name="Ovchinnikova G."/>
            <person name="Pati A."/>
            <person name="Chen A."/>
            <person name="Palaniappan K."/>
            <person name="Hauser L."/>
            <person name="Chang Y.J."/>
            <person name="Jeffries C.D."/>
            <person name="Detter J.C."/>
            <person name="Han C."/>
            <person name="Rohde M."/>
            <person name="Brambilla E."/>
            <person name="Goker M."/>
            <person name="Woyke T."/>
            <person name="Bristow J."/>
            <person name="Eisen J.A."/>
            <person name="Markowitz V."/>
            <person name="Hugenholtz P."/>
            <person name="Kyrpides N.C."/>
            <person name="Klenk H.P."/>
            <person name="Land M."/>
        </authorList>
    </citation>
    <scope>NUCLEOTIDE SEQUENCE [LARGE SCALE GENOMIC DNA]</scope>
    <source>
        <strain evidence="11">ATCC 33931 / DSM 2075 / LMG 7858 / VKM B-1802 / 2st14</strain>
    </source>
</reference>
<proteinExistence type="predicted"/>
<dbReference type="SUPFAM" id="SSF51735">
    <property type="entry name" value="NAD(P)-binding Rossmann-fold domains"/>
    <property type="match status" value="1"/>
</dbReference>
<keyword evidence="5" id="KW-0520">NAD</keyword>
<keyword evidence="6" id="KW-0443">Lipid metabolism</keyword>
<dbReference type="InterPro" id="IPR029045">
    <property type="entry name" value="ClpP/crotonase-like_dom_sf"/>
</dbReference>
<dbReference type="InterPro" id="IPR036291">
    <property type="entry name" value="NAD(P)-bd_dom_sf"/>
</dbReference>
<dbReference type="Pfam" id="PF00725">
    <property type="entry name" value="3HCDH"/>
    <property type="match status" value="1"/>
</dbReference>
<dbReference type="InterPro" id="IPR008927">
    <property type="entry name" value="6-PGluconate_DH-like_C_sf"/>
</dbReference>
<dbReference type="Gene3D" id="1.10.1040.50">
    <property type="match status" value="1"/>
</dbReference>
<evidence type="ECO:0000259" key="8">
    <source>
        <dbReference type="Pfam" id="PF00725"/>
    </source>
</evidence>
<dbReference type="Pfam" id="PF02737">
    <property type="entry name" value="3HCDH_N"/>
    <property type="match status" value="1"/>
</dbReference>
<organism evidence="10 11">
    <name type="scientific">Desulfarculus baarsii (strain ATCC 33931 / DSM 2075 / LMG 7858 / VKM B-1802 / 2st14)</name>
    <dbReference type="NCBI Taxonomy" id="644282"/>
    <lineage>
        <taxon>Bacteria</taxon>
        <taxon>Pseudomonadati</taxon>
        <taxon>Thermodesulfobacteriota</taxon>
        <taxon>Desulfarculia</taxon>
        <taxon>Desulfarculales</taxon>
        <taxon>Desulfarculaceae</taxon>
        <taxon>Desulfarculus</taxon>
    </lineage>
</organism>